<dbReference type="STRING" id="1129793.GPLA_0645"/>
<sequence>MKTPRLFISPLFGALIFILVTSIGTNAQQPVGSKAITPVVPDTFKPQFLITYVDYPGAEPYLEVIKEIYTKLGFNVHTLPAPALRGLAFLSEEQVDADAFRLGRVATKFDNVILLKPELIRAMLVLLCRPEVSCDQAALINSQNTILTNERALMYLQDVDIHATLLKKEVIKDTVNMLRTKQVSYATYMFDEREIIPDDMQVLKLRSIFLYHLVQKKHAALVPLIEQKLRIKRAALDRKFAH</sequence>
<dbReference type="RefSeq" id="WP_007103365.1">
    <property type="nucleotide sequence ID" value="NZ_BAER01000017.1"/>
</dbReference>
<name>K6Z5S7_9ALTE</name>
<proteinExistence type="predicted"/>
<comment type="caution">
    <text evidence="1">The sequence shown here is derived from an EMBL/GenBank/DDBJ whole genome shotgun (WGS) entry which is preliminary data.</text>
</comment>
<protein>
    <recommendedName>
        <fullName evidence="3">Solute-binding protein family 3/N-terminal domain-containing protein</fullName>
    </recommendedName>
</protein>
<evidence type="ECO:0000313" key="1">
    <source>
        <dbReference type="EMBL" id="GAC31561.1"/>
    </source>
</evidence>
<reference evidence="2" key="1">
    <citation type="journal article" date="2014" name="Environ. Microbiol.">
        <title>Comparative genomics of the marine bacterial genus Glaciecola reveals the high degree of genomic diversity and genomic characteristic for cold adaptation.</title>
        <authorList>
            <person name="Qin Q.L."/>
            <person name="Xie B.B."/>
            <person name="Yu Y."/>
            <person name="Shu Y.L."/>
            <person name="Rong J.C."/>
            <person name="Zhang Y.J."/>
            <person name="Zhao D.L."/>
            <person name="Chen X.L."/>
            <person name="Zhang X.Y."/>
            <person name="Chen B."/>
            <person name="Zhou B.C."/>
            <person name="Zhang Y.Z."/>
        </authorList>
    </citation>
    <scope>NUCLEOTIDE SEQUENCE [LARGE SCALE GENOMIC DNA]</scope>
    <source>
        <strain evidence="2">LMG 21857</strain>
    </source>
</reference>
<dbReference type="AlphaFoldDB" id="K6Z5S7"/>
<dbReference type="EMBL" id="BAER01000017">
    <property type="protein sequence ID" value="GAC31561.1"/>
    <property type="molecule type" value="Genomic_DNA"/>
</dbReference>
<evidence type="ECO:0008006" key="3">
    <source>
        <dbReference type="Google" id="ProtNLM"/>
    </source>
</evidence>
<evidence type="ECO:0000313" key="2">
    <source>
        <dbReference type="Proteomes" id="UP000006322"/>
    </source>
</evidence>
<gene>
    <name evidence="1" type="ORF">GPLA_0645</name>
</gene>
<dbReference type="Proteomes" id="UP000006322">
    <property type="component" value="Unassembled WGS sequence"/>
</dbReference>
<accession>K6Z5S7</accession>
<dbReference type="OrthoDB" id="6387525at2"/>
<keyword evidence="2" id="KW-1185">Reference proteome</keyword>
<organism evidence="1 2">
    <name type="scientific">Paraglaciecola polaris LMG 21857</name>
    <dbReference type="NCBI Taxonomy" id="1129793"/>
    <lineage>
        <taxon>Bacteria</taxon>
        <taxon>Pseudomonadati</taxon>
        <taxon>Pseudomonadota</taxon>
        <taxon>Gammaproteobacteria</taxon>
        <taxon>Alteromonadales</taxon>
        <taxon>Alteromonadaceae</taxon>
        <taxon>Paraglaciecola</taxon>
    </lineage>
</organism>